<dbReference type="PANTHER" id="PTHR44019:SF8">
    <property type="entry name" value="POC1 CENTRIOLAR PROTEIN HOMOLOG"/>
    <property type="match status" value="1"/>
</dbReference>
<feature type="region of interest" description="Disordered" evidence="4">
    <location>
        <begin position="313"/>
        <end position="373"/>
    </location>
</feature>
<dbReference type="SUPFAM" id="SSF50978">
    <property type="entry name" value="WD40 repeat-like"/>
    <property type="match status" value="1"/>
</dbReference>
<evidence type="ECO:0000256" key="1">
    <source>
        <dbReference type="ARBA" id="ARBA00022574"/>
    </source>
</evidence>
<protein>
    <submittedName>
        <fullName evidence="5">Uncharacterized protein</fullName>
    </submittedName>
</protein>
<dbReference type="Gene3D" id="2.130.10.10">
    <property type="entry name" value="YVTN repeat-like/Quinoprotein amine dehydrogenase"/>
    <property type="match status" value="2"/>
</dbReference>
<dbReference type="InterPro" id="IPR001680">
    <property type="entry name" value="WD40_rpt"/>
</dbReference>
<evidence type="ECO:0000256" key="3">
    <source>
        <dbReference type="PROSITE-ProRule" id="PRU00221"/>
    </source>
</evidence>
<name>A0A813VAC6_9BILA</name>
<dbReference type="EMBL" id="CAJNOC010001100">
    <property type="protein sequence ID" value="CAF0834896.1"/>
    <property type="molecule type" value="Genomic_DNA"/>
</dbReference>
<dbReference type="PROSITE" id="PS50082">
    <property type="entry name" value="WD_REPEATS_2"/>
    <property type="match status" value="1"/>
</dbReference>
<reference evidence="5" key="1">
    <citation type="submission" date="2021-02" db="EMBL/GenBank/DDBJ databases">
        <authorList>
            <person name="Nowell W R."/>
        </authorList>
    </citation>
    <scope>NUCLEOTIDE SEQUENCE</scope>
    <source>
        <strain evidence="5">Ploen Becks lab</strain>
    </source>
</reference>
<dbReference type="PANTHER" id="PTHR44019">
    <property type="entry name" value="WD REPEAT-CONTAINING PROTEIN 55"/>
    <property type="match status" value="1"/>
</dbReference>
<keyword evidence="2" id="KW-0677">Repeat</keyword>
<accession>A0A813VAC6</accession>
<gene>
    <name evidence="5" type="ORF">OXX778_LOCUS8153</name>
</gene>
<dbReference type="PROSITE" id="PS50294">
    <property type="entry name" value="WD_REPEATS_REGION"/>
    <property type="match status" value="1"/>
</dbReference>
<dbReference type="InterPro" id="IPR050505">
    <property type="entry name" value="WDR55/POC1"/>
</dbReference>
<feature type="repeat" description="WD" evidence="3">
    <location>
        <begin position="248"/>
        <end position="282"/>
    </location>
</feature>
<dbReference type="InterPro" id="IPR036322">
    <property type="entry name" value="WD40_repeat_dom_sf"/>
</dbReference>
<evidence type="ECO:0000256" key="4">
    <source>
        <dbReference type="SAM" id="MobiDB-lite"/>
    </source>
</evidence>
<comment type="caution">
    <text evidence="5">The sequence shown here is derived from an EMBL/GenBank/DDBJ whole genome shotgun (WGS) entry which is preliminary data.</text>
</comment>
<dbReference type="Pfam" id="PF00400">
    <property type="entry name" value="WD40"/>
    <property type="match status" value="1"/>
</dbReference>
<dbReference type="SMART" id="SM00320">
    <property type="entry name" value="WD40"/>
    <property type="match status" value="4"/>
</dbReference>
<evidence type="ECO:0000256" key="2">
    <source>
        <dbReference type="ARBA" id="ARBA00022737"/>
    </source>
</evidence>
<proteinExistence type="predicted"/>
<dbReference type="Proteomes" id="UP000663879">
    <property type="component" value="Unassembled WGS sequence"/>
</dbReference>
<dbReference type="InterPro" id="IPR019775">
    <property type="entry name" value="WD40_repeat_CS"/>
</dbReference>
<evidence type="ECO:0000313" key="5">
    <source>
        <dbReference type="EMBL" id="CAF0834896.1"/>
    </source>
</evidence>
<keyword evidence="1 3" id="KW-0853">WD repeat</keyword>
<dbReference type="PROSITE" id="PS00678">
    <property type="entry name" value="WD_REPEATS_1"/>
    <property type="match status" value="1"/>
</dbReference>
<evidence type="ECO:0000313" key="6">
    <source>
        <dbReference type="Proteomes" id="UP000663879"/>
    </source>
</evidence>
<sequence length="476" mass="53404">MRFYHFLLICLIWLKKFNFIIALLFASGSTNNLISIWNENGLVKTISTSHPTGIYSIEQIKENTIVTGGRDSFQVFNYMNNSMLSNIASSDGDIYFARLINETHFVVADRRELYVYSTENYAQRKSIGSHNDDINGLGIFTISKRLVSSDAGDSLVKIRNIDSGSTIQQININVKNIEVLNNDNLAIARSDSNSITIYNSIYQVIQTLNIGSSVSAMKFLTNTYLACGTTTGLLIIYDTSTWSVIKNQAAHIGTIKAIEELSTNLLATGSSDKSIKIWDISTWNLFRFFNDTAGIQTLKSLIETIVISTTETQTTTRSTETQTTATITETQTTATSTETQTTSTLTQTTATITETQTTATSTETQTTATSTETQTTTTSKFVDSLTTANLPYFEKRIIGRFFLIRPKEYISFVHDSFLITSMVEKNNFKCIEMCSRDLNCRYVVFEIDIKLCKLYKELTEPFIFIFSANSNTYLRL</sequence>
<dbReference type="AlphaFoldDB" id="A0A813VAC6"/>
<dbReference type="InterPro" id="IPR015943">
    <property type="entry name" value="WD40/YVTN_repeat-like_dom_sf"/>
</dbReference>
<organism evidence="5 6">
    <name type="scientific">Brachionus calyciflorus</name>
    <dbReference type="NCBI Taxonomy" id="104777"/>
    <lineage>
        <taxon>Eukaryota</taxon>
        <taxon>Metazoa</taxon>
        <taxon>Spiralia</taxon>
        <taxon>Gnathifera</taxon>
        <taxon>Rotifera</taxon>
        <taxon>Eurotatoria</taxon>
        <taxon>Monogononta</taxon>
        <taxon>Pseudotrocha</taxon>
        <taxon>Ploima</taxon>
        <taxon>Brachionidae</taxon>
        <taxon>Brachionus</taxon>
    </lineage>
</organism>
<keyword evidence="6" id="KW-1185">Reference proteome</keyword>